<feature type="domain" description="Retrotransposon gag" evidence="3">
    <location>
        <begin position="143"/>
        <end position="201"/>
    </location>
</feature>
<keyword evidence="1" id="KW-0175">Coiled coil</keyword>
<dbReference type="AlphaFoldDB" id="A0A507E281"/>
<evidence type="ECO:0000313" key="6">
    <source>
        <dbReference type="Proteomes" id="UP000318582"/>
    </source>
</evidence>
<sequence length="597" mass="65630">MDTDNHGIVDATLAEIEQEQLSETTHKELNASVNQAEAFAALQDALNSSQQKLQALELRALRAEAAALKPMTETLRPVSFKDNQYANTLHKNLERFEPGRNRLLSKFLDDAAQYHAASKFPEEAKTNMLKTKLSAAVTDALPQLRHMTSWTEIDALLRRTYFRVNQPRLVLEDMIDLKQKGTIEEYVAKFDELLNEAGILTHPNLGFLLIQTLFIRGLSRADTRGLLAQGINSGTIYDYTMLKTQAADVACERQQPATVMYTMAPTSSPDKRRDGRRDQRPHPYAGGSTDKICHFCQKAGHLFAECRSLRAAILDAMGRSRSPANMVITQPQKAYMATLPTTSRPPPRTTIVGTLVLAEQALEPKAFHLSVGSAGTRRALLESGASRSTVSDAKRFDPKTCKSTDARVLVGNGAAIAAHGTGTLGLPSGINLPCSLHVPEVTEDLISTSQLADAGIISIFTRYKSILLRQTAELDTFIRTAPSVISRQPRSADGLYPLFPLRLELADVFAMAASEGPSYDLWHRRLGHPSPETMRQLAQTAIVPPHLSPPPTYPCATCLRSKAARHSYPDTASQTPTFPFEIVTSDVNELPEKSYDG</sequence>
<dbReference type="Proteomes" id="UP000318582">
    <property type="component" value="Unassembled WGS sequence"/>
</dbReference>
<dbReference type="STRING" id="109895.A0A507E281"/>
<dbReference type="InterPro" id="IPR005162">
    <property type="entry name" value="Retrotrans_gag_dom"/>
</dbReference>
<accession>A0A507E281</accession>
<reference evidence="5 6" key="1">
    <citation type="journal article" date="2019" name="Sci. Rep.">
        <title>Comparative genomics of chytrid fungi reveal insights into the obligate biotrophic and pathogenic lifestyle of Synchytrium endobioticum.</title>
        <authorList>
            <person name="van de Vossenberg B.T.L.H."/>
            <person name="Warris S."/>
            <person name="Nguyen H.D.T."/>
            <person name="van Gent-Pelzer M.P.E."/>
            <person name="Joly D.L."/>
            <person name="van de Geest H.C."/>
            <person name="Bonants P.J.M."/>
            <person name="Smith D.S."/>
            <person name="Levesque C.A."/>
            <person name="van der Lee T.A.J."/>
        </authorList>
    </citation>
    <scope>NUCLEOTIDE SEQUENCE [LARGE SCALE GENOMIC DNA]</scope>
    <source>
        <strain evidence="5 6">CBS 809.83</strain>
    </source>
</reference>
<keyword evidence="5" id="KW-0808">Transferase</keyword>
<evidence type="ECO:0000256" key="1">
    <source>
        <dbReference type="SAM" id="Coils"/>
    </source>
</evidence>
<gene>
    <name evidence="5" type="ORF">PhCBS80983_g03947</name>
</gene>
<evidence type="ECO:0000256" key="2">
    <source>
        <dbReference type="SAM" id="MobiDB-lite"/>
    </source>
</evidence>
<keyword evidence="5" id="KW-0239">DNA-directed DNA polymerase</keyword>
<dbReference type="Pfam" id="PF03732">
    <property type="entry name" value="Retrotrans_gag"/>
    <property type="match status" value="1"/>
</dbReference>
<proteinExistence type="predicted"/>
<feature type="region of interest" description="Disordered" evidence="2">
    <location>
        <begin position="263"/>
        <end position="285"/>
    </location>
</feature>
<dbReference type="GO" id="GO:0003887">
    <property type="term" value="F:DNA-directed DNA polymerase activity"/>
    <property type="evidence" value="ECO:0007669"/>
    <property type="project" value="UniProtKB-KW"/>
</dbReference>
<dbReference type="InterPro" id="IPR025724">
    <property type="entry name" value="GAG-pre-integrase_dom"/>
</dbReference>
<evidence type="ECO:0000259" key="4">
    <source>
        <dbReference type="Pfam" id="PF13976"/>
    </source>
</evidence>
<keyword evidence="6" id="KW-1185">Reference proteome</keyword>
<evidence type="ECO:0000313" key="5">
    <source>
        <dbReference type="EMBL" id="TPX57258.1"/>
    </source>
</evidence>
<feature type="coiled-coil region" evidence="1">
    <location>
        <begin position="39"/>
        <end position="66"/>
    </location>
</feature>
<evidence type="ECO:0000259" key="3">
    <source>
        <dbReference type="Pfam" id="PF03732"/>
    </source>
</evidence>
<protein>
    <submittedName>
        <fullName evidence="5">DNA-directed DNA polymerase</fullName>
    </submittedName>
</protein>
<feature type="compositionally biased region" description="Basic and acidic residues" evidence="2">
    <location>
        <begin position="269"/>
        <end position="281"/>
    </location>
</feature>
<dbReference type="EMBL" id="QEAQ01000055">
    <property type="protein sequence ID" value="TPX57258.1"/>
    <property type="molecule type" value="Genomic_DNA"/>
</dbReference>
<keyword evidence="5" id="KW-0548">Nucleotidyltransferase</keyword>
<feature type="domain" description="GAG-pre-integrase" evidence="4">
    <location>
        <begin position="498"/>
        <end position="562"/>
    </location>
</feature>
<dbReference type="Pfam" id="PF13976">
    <property type="entry name" value="gag_pre-integrs"/>
    <property type="match status" value="1"/>
</dbReference>
<comment type="caution">
    <text evidence="5">The sequence shown here is derived from an EMBL/GenBank/DDBJ whole genome shotgun (WGS) entry which is preliminary data.</text>
</comment>
<name>A0A507E281_9FUNG</name>
<organism evidence="5 6">
    <name type="scientific">Powellomyces hirtus</name>
    <dbReference type="NCBI Taxonomy" id="109895"/>
    <lineage>
        <taxon>Eukaryota</taxon>
        <taxon>Fungi</taxon>
        <taxon>Fungi incertae sedis</taxon>
        <taxon>Chytridiomycota</taxon>
        <taxon>Chytridiomycota incertae sedis</taxon>
        <taxon>Chytridiomycetes</taxon>
        <taxon>Spizellomycetales</taxon>
        <taxon>Powellomycetaceae</taxon>
        <taxon>Powellomyces</taxon>
    </lineage>
</organism>